<evidence type="ECO:0000259" key="3">
    <source>
        <dbReference type="Pfam" id="PF02872"/>
    </source>
</evidence>
<dbReference type="InterPro" id="IPR008334">
    <property type="entry name" value="5'-Nucleotdase_C"/>
</dbReference>
<dbReference type="GO" id="GO:0016787">
    <property type="term" value="F:hydrolase activity"/>
    <property type="evidence" value="ECO:0007669"/>
    <property type="project" value="InterPro"/>
</dbReference>
<evidence type="ECO:0000313" key="5">
    <source>
        <dbReference type="Proteomes" id="UP000224006"/>
    </source>
</evidence>
<protein>
    <recommendedName>
        <fullName evidence="3">5'-Nucleotidase C-terminal domain-containing protein</fullName>
    </recommendedName>
</protein>
<gene>
    <name evidence="4" type="ORF">BESB_047920</name>
</gene>
<dbReference type="InterPro" id="IPR006179">
    <property type="entry name" value="5_nucleotidase/apyrase"/>
</dbReference>
<feature type="compositionally biased region" description="Polar residues" evidence="2">
    <location>
        <begin position="46"/>
        <end position="56"/>
    </location>
</feature>
<reference evidence="4 5" key="1">
    <citation type="submission" date="2017-09" db="EMBL/GenBank/DDBJ databases">
        <title>Genome sequencing of Besnoitia besnoiti strain Bb-Ger1.</title>
        <authorList>
            <person name="Schares G."/>
            <person name="Venepally P."/>
            <person name="Lorenzi H.A."/>
        </authorList>
    </citation>
    <scope>NUCLEOTIDE SEQUENCE [LARGE SCALE GENOMIC DNA]</scope>
    <source>
        <strain evidence="4 5">Bb-Ger1</strain>
    </source>
</reference>
<proteinExistence type="inferred from homology"/>
<comment type="caution">
    <text evidence="4">The sequence shown here is derived from an EMBL/GenBank/DDBJ whole genome shotgun (WGS) entry which is preliminary data.</text>
</comment>
<comment type="similarity">
    <text evidence="1">Belongs to the 5'-nucleotidase family.</text>
</comment>
<evidence type="ECO:0000313" key="4">
    <source>
        <dbReference type="EMBL" id="PFH36600.1"/>
    </source>
</evidence>
<dbReference type="SUPFAM" id="SSF55816">
    <property type="entry name" value="5'-nucleotidase (syn. UDP-sugar hydrolase), C-terminal domain"/>
    <property type="match status" value="1"/>
</dbReference>
<dbReference type="RefSeq" id="XP_029220609.1">
    <property type="nucleotide sequence ID" value="XM_029363243.1"/>
</dbReference>
<dbReference type="InterPro" id="IPR036907">
    <property type="entry name" value="5'-Nucleotdase_C_sf"/>
</dbReference>
<dbReference type="Proteomes" id="UP000224006">
    <property type="component" value="Chromosome III"/>
</dbReference>
<name>A0A2A9MM46_BESBE</name>
<dbReference type="GO" id="GO:0009166">
    <property type="term" value="P:nucleotide catabolic process"/>
    <property type="evidence" value="ECO:0007669"/>
    <property type="project" value="InterPro"/>
</dbReference>
<feature type="region of interest" description="Disordered" evidence="2">
    <location>
        <begin position="1124"/>
        <end position="1143"/>
    </location>
</feature>
<accession>A0A2A9MM46</accession>
<dbReference type="PANTHER" id="PTHR11575:SF24">
    <property type="entry name" value="5'-NUCLEOTIDASE"/>
    <property type="match status" value="1"/>
</dbReference>
<organism evidence="4 5">
    <name type="scientific">Besnoitia besnoiti</name>
    <name type="common">Apicomplexan protozoan</name>
    <dbReference type="NCBI Taxonomy" id="94643"/>
    <lineage>
        <taxon>Eukaryota</taxon>
        <taxon>Sar</taxon>
        <taxon>Alveolata</taxon>
        <taxon>Apicomplexa</taxon>
        <taxon>Conoidasida</taxon>
        <taxon>Coccidia</taxon>
        <taxon>Eucoccidiorida</taxon>
        <taxon>Eimeriorina</taxon>
        <taxon>Sarcocystidae</taxon>
        <taxon>Besnoitia</taxon>
    </lineage>
</organism>
<feature type="region of interest" description="Disordered" evidence="2">
    <location>
        <begin position="46"/>
        <end position="65"/>
    </location>
</feature>
<keyword evidence="5" id="KW-1185">Reference proteome</keyword>
<dbReference type="KEGG" id="bbes:BESB_047920"/>
<feature type="region of interest" description="Disordered" evidence="2">
    <location>
        <begin position="73"/>
        <end position="93"/>
    </location>
</feature>
<dbReference type="GeneID" id="40309722"/>
<dbReference type="SUPFAM" id="SSF56300">
    <property type="entry name" value="Metallo-dependent phosphatases"/>
    <property type="match status" value="2"/>
</dbReference>
<evidence type="ECO:0000256" key="1">
    <source>
        <dbReference type="ARBA" id="ARBA00006654"/>
    </source>
</evidence>
<dbReference type="EMBL" id="NWUJ01000003">
    <property type="protein sequence ID" value="PFH36600.1"/>
    <property type="molecule type" value="Genomic_DNA"/>
</dbReference>
<dbReference type="Gene3D" id="3.90.780.10">
    <property type="entry name" value="5'-Nucleotidase, C-terminal domain"/>
    <property type="match status" value="1"/>
</dbReference>
<dbReference type="VEuPathDB" id="ToxoDB:BESB_047920"/>
<sequence length="1400" mass="152288">MLGSGHPIRPAVMQFILNELCPAGHDAPSAGSPSELLNQLQVPSLKLQQNQKSSPASACRSPEGGCATFETSDLGTAADRLPDESPATGQGTNTETFGCGSVCSLTKGPQEYGRQWDSRPTQGTGVFHALRMFGGDMSPGHVEYDALGGVLPGAVLRELQIDVAALGNHDIKSTWTHLDDFMRANEGLTTFVATNLRFEDGELTPGIKPSGDDERGAAISAPTPGMFPQEGLPSPVQVRDGLAGAMEDDEEARRTKDNASSSVRPRSQYIVEFALWVADPTGESRFFPQPDLETDKLRTRLRGLGSPAAAVCFLGAMTEELYSLASPPLGVRILGPNVAETVRATLSRCRAAYMKLRDQLQKAELSQGLQISQPQQVRTTRCNEHGHPRMPHKAKLRSYRQGHVTTAIPCKTTEAEAREENNKTGEILRATSGENRKHVNQPEGEHAFISRPDSFEGLGKSREYGCLLEVKTGCHPTVVLISHLGFRAEKELAKALEGELDLIFSGHSHTILPDDHFPTYVPLTAGARNPPSSPALDCSGVYGAATKYSSSGEGTSSGVHSSQGREKHVGCKDTGTFIVTSGSHGRRVTVVDLHFAPYHRDKKRGGLSQLSNPLFSYVDVDATLAAAVEYHKKSTNATSASVFTENRKFSAGLPTLPASQIQTKKPAVPQQHTQYAASGSADFAHPRRFPPKYSNAHCSPEYRCRRTAQDIQPARSMAPINGVLATDSNTEHACSSAPYSSPMQQVFVVCERVPSDCPHLYHLPLFGLAGAMQFSPRVHNVDKKVLTGKSTKVAEAVVLTSGVSSPASLALTLPERLDTTLCSLPLTTKVMCPVLASLHSSLTRSERTDEYVAFAGEQGIDGSFDSCRRSECPMGRLITDALRVVVRKALRVDVSTELPFAERERQRGRGTNLARAITGDFVPMPVKDNASGIGGRQMVWPRKRGGASRAWIATIALQSSGNIRSSFKGSQKITTKHIREVLPWDNKVDVVELTIEDLLTIWQHSLQRLMNSGQCILVTKEAAKFFPYLRLTSGDTLTEPQVASNLAPRRKHVDRSHFLLPSCRADAKEDALQSPSVIQMAGARIIVEYSGSESKQAAERLWAAAARVKLFVPVVPLTLVERSVKRNSSSQSPQNEDWSNEEFEEEDFWVVTETDAGSQIPRRGDAQMCGSSCKFPLHVSKAGYSKKGDVLRRSVANSVGVPVERIFIPKAKDTQERSAWSVDLLPIFVRRAGHGGSYMMNSTHLEQLTIVAENVVFIGVLDSFLSRGGDGLVVDDADHRFHLTRVEIVDEDMRPPVEQPLQGVSGQMPSDNAHSVLEATRQPAGQWLAGNSGDSGQPILSERGYSVKVLRRISEMTVTEALTEFLRMRLGKAVLPSSRQRAMVRIFPSAQLPHGRGRGS</sequence>
<evidence type="ECO:0000256" key="2">
    <source>
        <dbReference type="SAM" id="MobiDB-lite"/>
    </source>
</evidence>
<dbReference type="PANTHER" id="PTHR11575">
    <property type="entry name" value="5'-NUCLEOTIDASE-RELATED"/>
    <property type="match status" value="1"/>
</dbReference>
<dbReference type="InterPro" id="IPR029052">
    <property type="entry name" value="Metallo-depent_PP-like"/>
</dbReference>
<dbReference type="Pfam" id="PF02872">
    <property type="entry name" value="5_nucleotid_C"/>
    <property type="match status" value="1"/>
</dbReference>
<dbReference type="Gene3D" id="3.60.21.10">
    <property type="match status" value="2"/>
</dbReference>
<feature type="domain" description="5'-Nucleotidase C-terminal" evidence="3">
    <location>
        <begin position="861"/>
        <end position="998"/>
    </location>
</feature>